<proteinExistence type="inferred from homology"/>
<name>A0A172RY49_9ACTN</name>
<dbReference type="Gene3D" id="3.90.1150.10">
    <property type="entry name" value="Aspartate Aminotransferase, domain 1"/>
    <property type="match status" value="1"/>
</dbReference>
<evidence type="ECO:0000256" key="2">
    <source>
        <dbReference type="ARBA" id="ARBA00006490"/>
    </source>
</evidence>
<keyword evidence="6" id="KW-0663">Pyridoxal phosphate</keyword>
<dbReference type="PATRIC" id="fig|79604.3.peg.1094"/>
<dbReference type="InterPro" id="IPR015421">
    <property type="entry name" value="PyrdxlP-dep_Trfase_major"/>
</dbReference>
<evidence type="ECO:0000256" key="5">
    <source>
        <dbReference type="ARBA" id="ARBA00022723"/>
    </source>
</evidence>
<evidence type="ECO:0000256" key="3">
    <source>
        <dbReference type="ARBA" id="ARBA00012239"/>
    </source>
</evidence>
<gene>
    <name evidence="12" type="ORF">SAMN02910314_01577</name>
</gene>
<dbReference type="STRING" id="79604.AAY81_05400"/>
<keyword evidence="5" id="KW-0479">Metal-binding</keyword>
<evidence type="ECO:0000313" key="12">
    <source>
        <dbReference type="EMBL" id="SEO90911.1"/>
    </source>
</evidence>
<keyword evidence="4" id="KW-0808">Transferase</keyword>
<dbReference type="OrthoDB" id="9808002at2"/>
<evidence type="ECO:0000256" key="8">
    <source>
        <dbReference type="ARBA" id="ARBA00023014"/>
    </source>
</evidence>
<comment type="cofactor">
    <cofactor evidence="1 10">
        <name>pyridoxal 5'-phosphate</name>
        <dbReference type="ChEBI" id="CHEBI:597326"/>
    </cofactor>
</comment>
<dbReference type="FunFam" id="3.40.640.10:FF:000084">
    <property type="entry name" value="IscS-like cysteine desulfurase"/>
    <property type="match status" value="1"/>
</dbReference>
<dbReference type="EC" id="2.8.1.7" evidence="3"/>
<dbReference type="Gene3D" id="1.10.260.50">
    <property type="match status" value="1"/>
</dbReference>
<organism evidence="12 13">
    <name type="scientific">Denitrobacterium detoxificans</name>
    <dbReference type="NCBI Taxonomy" id="79604"/>
    <lineage>
        <taxon>Bacteria</taxon>
        <taxon>Bacillati</taxon>
        <taxon>Actinomycetota</taxon>
        <taxon>Coriobacteriia</taxon>
        <taxon>Eggerthellales</taxon>
        <taxon>Eggerthellaceae</taxon>
        <taxon>Denitrobacterium</taxon>
    </lineage>
</organism>
<keyword evidence="8" id="KW-0411">Iron-sulfur</keyword>
<dbReference type="InterPro" id="IPR000192">
    <property type="entry name" value="Aminotrans_V_dom"/>
</dbReference>
<keyword evidence="7" id="KW-0408">Iron</keyword>
<dbReference type="InterPro" id="IPR020578">
    <property type="entry name" value="Aminotrans_V_PyrdxlP_BS"/>
</dbReference>
<dbReference type="GO" id="GO:0031071">
    <property type="term" value="F:cysteine desulfurase activity"/>
    <property type="evidence" value="ECO:0007669"/>
    <property type="project" value="UniProtKB-EC"/>
</dbReference>
<dbReference type="InterPro" id="IPR015422">
    <property type="entry name" value="PyrdxlP-dep_Trfase_small"/>
</dbReference>
<keyword evidence="13" id="KW-1185">Reference proteome</keyword>
<dbReference type="Pfam" id="PF00266">
    <property type="entry name" value="Aminotran_5"/>
    <property type="match status" value="1"/>
</dbReference>
<evidence type="ECO:0000256" key="10">
    <source>
        <dbReference type="RuleBase" id="RU004504"/>
    </source>
</evidence>
<sequence length="400" mass="42831">MDRVYFDWAATTPLCQEAQQAMEPYMQAGMGNIAVGANANSLHSEGRAAFAALEQARADVARCIDARPDEIIFMSGATESDNMALLGISHVAFGELKKSGRSSVRGHVVVSAIEHDAVFKTARMLERIGVDVSYLQPDANGFVAPEDLKKVLRPDTFLVSVMLANNEIGSIQPIAELANVAHGAGALFHTDATQALAKMPVSVRDLGVDAMSFSSHKICGPKGVGALFLRHGVSCDPLILGGGQESGMRSGTQNVAGVVGFAAAMKRFCGDSDAIAAEAARQRALRDSLYEGLLKYPQVVKTVDCNEGDANYLPNIVNVCVRGLESETLILRFDREGVSLSGGSACSSHSLEPSRVLKTIGIERDLALCSLRFSFGAFTTAQDVQYVLQTFDRVVNWNKR</sequence>
<evidence type="ECO:0000256" key="4">
    <source>
        <dbReference type="ARBA" id="ARBA00022679"/>
    </source>
</evidence>
<dbReference type="InterPro" id="IPR016454">
    <property type="entry name" value="Cysteine_dSase"/>
</dbReference>
<dbReference type="Proteomes" id="UP000182975">
    <property type="component" value="Unassembled WGS sequence"/>
</dbReference>
<dbReference type="AlphaFoldDB" id="A0A172RY49"/>
<evidence type="ECO:0000256" key="6">
    <source>
        <dbReference type="ARBA" id="ARBA00022898"/>
    </source>
</evidence>
<accession>A0A172RY49</accession>
<comment type="catalytic activity">
    <reaction evidence="9">
        <text>(sulfur carrier)-H + L-cysteine = (sulfur carrier)-SH + L-alanine</text>
        <dbReference type="Rhea" id="RHEA:43892"/>
        <dbReference type="Rhea" id="RHEA-COMP:14737"/>
        <dbReference type="Rhea" id="RHEA-COMP:14739"/>
        <dbReference type="ChEBI" id="CHEBI:29917"/>
        <dbReference type="ChEBI" id="CHEBI:35235"/>
        <dbReference type="ChEBI" id="CHEBI:57972"/>
        <dbReference type="ChEBI" id="CHEBI:64428"/>
        <dbReference type="EC" id="2.8.1.7"/>
    </reaction>
</comment>
<dbReference type="InterPro" id="IPR015424">
    <property type="entry name" value="PyrdxlP-dep_Trfase"/>
</dbReference>
<dbReference type="PIRSF" id="PIRSF005572">
    <property type="entry name" value="NifS"/>
    <property type="match status" value="1"/>
</dbReference>
<feature type="domain" description="Aminotransferase class V" evidence="11">
    <location>
        <begin position="4"/>
        <end position="387"/>
    </location>
</feature>
<dbReference type="KEGG" id="ddt:AAY81_05400"/>
<dbReference type="PROSITE" id="PS00595">
    <property type="entry name" value="AA_TRANSFER_CLASS_5"/>
    <property type="match status" value="1"/>
</dbReference>
<evidence type="ECO:0000259" key="11">
    <source>
        <dbReference type="Pfam" id="PF00266"/>
    </source>
</evidence>
<dbReference type="PANTHER" id="PTHR11601">
    <property type="entry name" value="CYSTEINE DESULFURYLASE FAMILY MEMBER"/>
    <property type="match status" value="1"/>
</dbReference>
<comment type="similarity">
    <text evidence="2">Belongs to the class-V pyridoxal-phosphate-dependent aminotransferase family. NifS/IscS subfamily.</text>
</comment>
<dbReference type="RefSeq" id="WP_066662355.1">
    <property type="nucleotide sequence ID" value="NZ_CP011402.1"/>
</dbReference>
<evidence type="ECO:0000256" key="7">
    <source>
        <dbReference type="ARBA" id="ARBA00023004"/>
    </source>
</evidence>
<dbReference type="SUPFAM" id="SSF53383">
    <property type="entry name" value="PLP-dependent transferases"/>
    <property type="match status" value="1"/>
</dbReference>
<evidence type="ECO:0000313" key="13">
    <source>
        <dbReference type="Proteomes" id="UP000182975"/>
    </source>
</evidence>
<dbReference type="GO" id="GO:0051536">
    <property type="term" value="F:iron-sulfur cluster binding"/>
    <property type="evidence" value="ECO:0007669"/>
    <property type="project" value="UniProtKB-KW"/>
</dbReference>
<dbReference type="GO" id="GO:0046872">
    <property type="term" value="F:metal ion binding"/>
    <property type="evidence" value="ECO:0007669"/>
    <property type="project" value="UniProtKB-KW"/>
</dbReference>
<dbReference type="Gene3D" id="3.40.640.10">
    <property type="entry name" value="Type I PLP-dependent aspartate aminotransferase-like (Major domain)"/>
    <property type="match status" value="1"/>
</dbReference>
<dbReference type="PANTHER" id="PTHR11601:SF34">
    <property type="entry name" value="CYSTEINE DESULFURASE"/>
    <property type="match status" value="1"/>
</dbReference>
<reference evidence="13" key="1">
    <citation type="submission" date="2016-10" db="EMBL/GenBank/DDBJ databases">
        <authorList>
            <person name="Varghese N."/>
        </authorList>
    </citation>
    <scope>NUCLEOTIDE SEQUENCE [LARGE SCALE GENOMIC DNA]</scope>
    <source>
        <strain evidence="13">DSM 21843</strain>
    </source>
</reference>
<evidence type="ECO:0000256" key="9">
    <source>
        <dbReference type="ARBA" id="ARBA00050776"/>
    </source>
</evidence>
<protein>
    <recommendedName>
        <fullName evidence="3">cysteine desulfurase</fullName>
        <ecNumber evidence="3">2.8.1.7</ecNumber>
    </recommendedName>
</protein>
<dbReference type="EMBL" id="FOEC01000011">
    <property type="protein sequence ID" value="SEO90911.1"/>
    <property type="molecule type" value="Genomic_DNA"/>
</dbReference>
<evidence type="ECO:0000256" key="1">
    <source>
        <dbReference type="ARBA" id="ARBA00001933"/>
    </source>
</evidence>